<proteinExistence type="predicted"/>
<reference evidence="10" key="1">
    <citation type="journal article" date="2014" name="Front. Microbiol.">
        <title>High frequency of phylogenetically diverse reductive dehalogenase-homologous genes in deep subseafloor sedimentary metagenomes.</title>
        <authorList>
            <person name="Kawai M."/>
            <person name="Futagami T."/>
            <person name="Toyoda A."/>
            <person name="Takaki Y."/>
            <person name="Nishi S."/>
            <person name="Hori S."/>
            <person name="Arai W."/>
            <person name="Tsubouchi T."/>
            <person name="Morono Y."/>
            <person name="Uchiyama I."/>
            <person name="Ito T."/>
            <person name="Fujiyama A."/>
            <person name="Inagaki F."/>
            <person name="Takami H."/>
        </authorList>
    </citation>
    <scope>NUCLEOTIDE SEQUENCE</scope>
    <source>
        <strain evidence="10">Expedition CK06-06</strain>
    </source>
</reference>
<dbReference type="UniPathway" id="UPA00559"/>
<evidence type="ECO:0000313" key="10">
    <source>
        <dbReference type="EMBL" id="GAG06787.1"/>
    </source>
</evidence>
<organism evidence="10">
    <name type="scientific">marine sediment metagenome</name>
    <dbReference type="NCBI Taxonomy" id="412755"/>
    <lineage>
        <taxon>unclassified sequences</taxon>
        <taxon>metagenomes</taxon>
        <taxon>ecological metagenomes</taxon>
    </lineage>
</organism>
<name>X0V5W6_9ZZZZ</name>
<dbReference type="SFLD" id="SFLDS00032">
    <property type="entry name" value="Radical_SAM_3-amino-3-carboxyp"/>
    <property type="match status" value="1"/>
</dbReference>
<gene>
    <name evidence="10" type="ORF">S01H1_34831</name>
</gene>
<dbReference type="GO" id="GO:0017183">
    <property type="term" value="P:protein histidyl modification to diphthamide"/>
    <property type="evidence" value="ECO:0007669"/>
    <property type="project" value="UniProtKB-UniPathway"/>
</dbReference>
<dbReference type="EC" id="2.5.1.108" evidence="3"/>
<keyword evidence="6" id="KW-0479">Metal-binding</keyword>
<keyword evidence="5" id="KW-0949">S-adenosyl-L-methionine</keyword>
<dbReference type="EMBL" id="BARS01021715">
    <property type="protein sequence ID" value="GAG06787.1"/>
    <property type="molecule type" value="Genomic_DNA"/>
</dbReference>
<evidence type="ECO:0000256" key="6">
    <source>
        <dbReference type="ARBA" id="ARBA00022723"/>
    </source>
</evidence>
<dbReference type="AlphaFoldDB" id="X0V5W6"/>
<evidence type="ECO:0000256" key="9">
    <source>
        <dbReference type="ARBA" id="ARBA00048403"/>
    </source>
</evidence>
<dbReference type="Gene3D" id="3.40.50.11840">
    <property type="entry name" value="Diphthamide synthesis DPH1/DPH2 domain 1"/>
    <property type="match status" value="1"/>
</dbReference>
<evidence type="ECO:0000256" key="4">
    <source>
        <dbReference type="ARBA" id="ARBA00022679"/>
    </source>
</evidence>
<dbReference type="GO" id="GO:0046872">
    <property type="term" value="F:metal ion binding"/>
    <property type="evidence" value="ECO:0007669"/>
    <property type="project" value="UniProtKB-KW"/>
</dbReference>
<dbReference type="Pfam" id="PF01866">
    <property type="entry name" value="Diphthamide_syn"/>
    <property type="match status" value="1"/>
</dbReference>
<dbReference type="InterPro" id="IPR016435">
    <property type="entry name" value="DPH1/DPH2"/>
</dbReference>
<evidence type="ECO:0000256" key="2">
    <source>
        <dbReference type="ARBA" id="ARBA00005156"/>
    </source>
</evidence>
<comment type="catalytic activity">
    <reaction evidence="9">
        <text>L-histidyl-[translation elongation factor 2] + S-adenosyl-L-methionine = 2-[(3S)-amino-3-carboxypropyl]-L-histidyl-[translation elongation factor 2] + S-methyl-5'-thioadenosine + H(+)</text>
        <dbReference type="Rhea" id="RHEA:36783"/>
        <dbReference type="Rhea" id="RHEA-COMP:9748"/>
        <dbReference type="Rhea" id="RHEA-COMP:9749"/>
        <dbReference type="ChEBI" id="CHEBI:15378"/>
        <dbReference type="ChEBI" id="CHEBI:17509"/>
        <dbReference type="ChEBI" id="CHEBI:29979"/>
        <dbReference type="ChEBI" id="CHEBI:59789"/>
        <dbReference type="ChEBI" id="CHEBI:73995"/>
        <dbReference type="EC" id="2.5.1.108"/>
    </reaction>
</comment>
<feature type="non-terminal residue" evidence="10">
    <location>
        <position position="271"/>
    </location>
</feature>
<accession>X0V5W6</accession>
<dbReference type="PANTHER" id="PTHR10762">
    <property type="entry name" value="DIPHTHAMIDE BIOSYNTHESIS PROTEIN"/>
    <property type="match status" value="1"/>
</dbReference>
<keyword evidence="7" id="KW-0408">Iron</keyword>
<dbReference type="InterPro" id="IPR042263">
    <property type="entry name" value="DPH1/DPH2_1"/>
</dbReference>
<evidence type="ECO:0000256" key="7">
    <source>
        <dbReference type="ARBA" id="ARBA00023004"/>
    </source>
</evidence>
<evidence type="ECO:0000256" key="5">
    <source>
        <dbReference type="ARBA" id="ARBA00022691"/>
    </source>
</evidence>
<feature type="non-terminal residue" evidence="10">
    <location>
        <position position="1"/>
    </location>
</feature>
<keyword evidence="4" id="KW-0808">Transferase</keyword>
<comment type="cofactor">
    <cofactor evidence="1">
        <name>[4Fe-4S] cluster</name>
        <dbReference type="ChEBI" id="CHEBI:49883"/>
    </cofactor>
</comment>
<dbReference type="InterPro" id="IPR042264">
    <property type="entry name" value="DPH1/DPH2_2"/>
</dbReference>
<dbReference type="Gene3D" id="3.40.50.11860">
    <property type="entry name" value="Diphthamide synthesis DPH1/DPH2 domain 3"/>
    <property type="match status" value="1"/>
</dbReference>
<keyword evidence="8" id="KW-0411">Iron-sulfur</keyword>
<dbReference type="NCBIfam" id="TIGR00322">
    <property type="entry name" value="diphth2_R"/>
    <property type="match status" value="1"/>
</dbReference>
<dbReference type="GO" id="GO:0090560">
    <property type="term" value="F:2-(3-amino-3-carboxypropyl)histidine synthase activity"/>
    <property type="evidence" value="ECO:0007669"/>
    <property type="project" value="UniProtKB-EC"/>
</dbReference>
<sequence>KVVLENGYKTVALQVPEGLKRSVWNVVEFLEKKTQAKIIVIADPCFGACDLVNYELKNLDVDFVIHIGHTSIPDVENFWIPTLFINAVSTKDVSAVVERSLSSLEGKKIGIVTTAQHLHTLEVVDRILKKHDFVPIISDGDERISEKGQILGCNFSAGMNIVDKVDSFLFVGSGNFHPVGLLLSSKKPVIAADPYTNTVKKQELDDLKDTILRQRYGAIANSKNAKKFGILVGIKRGQQRVELADEIKEMLDSFNKKSMIIALDNFSPVSL</sequence>
<dbReference type="InterPro" id="IPR042265">
    <property type="entry name" value="DPH1/DPH2_3"/>
</dbReference>
<comment type="pathway">
    <text evidence="2">Protein modification; peptidyl-diphthamide biosynthesis.</text>
</comment>
<dbReference type="PIRSF" id="PIRSF004967">
    <property type="entry name" value="DPH1"/>
    <property type="match status" value="1"/>
</dbReference>
<dbReference type="InterPro" id="IPR022428">
    <property type="entry name" value="Dph2_arc"/>
</dbReference>
<dbReference type="Gene3D" id="3.40.50.11850">
    <property type="entry name" value="Diphthamide synthesis DPH1/DPH2 domain 2"/>
    <property type="match status" value="1"/>
</dbReference>
<dbReference type="InterPro" id="IPR035435">
    <property type="entry name" value="DPH1/DPH2_euk_archaea"/>
</dbReference>
<protein>
    <recommendedName>
        <fullName evidence="3">2-(3-amino-3-carboxypropyl)histidine synthase</fullName>
        <ecNumber evidence="3">2.5.1.108</ecNumber>
    </recommendedName>
</protein>
<dbReference type="NCBIfam" id="TIGR03682">
    <property type="entry name" value="arCOG04112"/>
    <property type="match status" value="1"/>
</dbReference>
<evidence type="ECO:0000256" key="8">
    <source>
        <dbReference type="ARBA" id="ARBA00023014"/>
    </source>
</evidence>
<comment type="caution">
    <text evidence="10">The sequence shown here is derived from an EMBL/GenBank/DDBJ whole genome shotgun (WGS) entry which is preliminary data.</text>
</comment>
<evidence type="ECO:0000256" key="3">
    <source>
        <dbReference type="ARBA" id="ARBA00012221"/>
    </source>
</evidence>
<dbReference type="GO" id="GO:0051536">
    <property type="term" value="F:iron-sulfur cluster binding"/>
    <property type="evidence" value="ECO:0007669"/>
    <property type="project" value="UniProtKB-KW"/>
</dbReference>
<dbReference type="PANTHER" id="PTHR10762:SF1">
    <property type="entry name" value="2-(3-AMINO-3-CARBOXYPROPYL)HISTIDINE SYNTHASE SUBUNIT 1"/>
    <property type="match status" value="1"/>
</dbReference>
<evidence type="ECO:0000256" key="1">
    <source>
        <dbReference type="ARBA" id="ARBA00001966"/>
    </source>
</evidence>